<dbReference type="SUPFAM" id="SSF52266">
    <property type="entry name" value="SGNH hydrolase"/>
    <property type="match status" value="1"/>
</dbReference>
<protein>
    <recommendedName>
        <fullName evidence="6">SGNH hydrolase-type esterase domain-containing protein</fullName>
    </recommendedName>
</protein>
<dbReference type="InterPro" id="IPR026444">
    <property type="entry name" value="Secre_tail"/>
</dbReference>
<dbReference type="InterPro" id="IPR036514">
    <property type="entry name" value="SGNH_hydro_sf"/>
</dbReference>
<gene>
    <name evidence="4" type="ORF">A2519_19000</name>
</gene>
<evidence type="ECO:0000313" key="4">
    <source>
        <dbReference type="EMBL" id="OGK02162.1"/>
    </source>
</evidence>
<evidence type="ECO:0008006" key="6">
    <source>
        <dbReference type="Google" id="ProtNLM"/>
    </source>
</evidence>
<dbReference type="PANTHER" id="PTHR30383">
    <property type="entry name" value="THIOESTERASE 1/PROTEASE 1/LYSOPHOSPHOLIPASE L1"/>
    <property type="match status" value="1"/>
</dbReference>
<feature type="domain" description="Secretion system C-terminal sorting" evidence="3">
    <location>
        <begin position="283"/>
        <end position="365"/>
    </location>
</feature>
<dbReference type="Pfam" id="PF13472">
    <property type="entry name" value="Lipase_GDSL_2"/>
    <property type="match status" value="1"/>
</dbReference>
<dbReference type="CDD" id="cd00229">
    <property type="entry name" value="SGNH_hydrolase"/>
    <property type="match status" value="1"/>
</dbReference>
<organism evidence="4 5">
    <name type="scientific">Candidatus Raymondbacteria bacterium RIFOXYD12_FULL_49_13</name>
    <dbReference type="NCBI Taxonomy" id="1817890"/>
    <lineage>
        <taxon>Bacteria</taxon>
        <taxon>Raymondiibacteriota</taxon>
    </lineage>
</organism>
<dbReference type="NCBIfam" id="TIGR04183">
    <property type="entry name" value="Por_Secre_tail"/>
    <property type="match status" value="1"/>
</dbReference>
<sequence>MKYFASILIIFAAIEAADFAVYTVIDENLKITLQTLRTDFFPSSGYTPGNVAVFGNSITKNSAFWEPFGRDSSSIVPGTNLKSYQTDKDTSRYCAVGGYLITNGLACIDSALELLKPEVVVFMYGTNDIRDKVIGTFPYNYRTYIDKIKAKGVVPIMSTIPPLMLNNDTTYNPAVREINDTIRAIAKEKGIVLTDYWQAVMDYTDNDPFSSEWYNDEYVHPSSGCDLTDVYEPACGFGLRNAVCWHAVNQVYRIIIDDGDPVQSTARPGRQNSGTKSMLETSPNPFNPQTTITITALKGPEAQRRKLEKENITVQIYNIEGKLIAHFTPSAAVSLPISFNWNALNQTSGIYVVKAKVGNDLSSKCITLIK</sequence>
<feature type="domain" description="SGNH hydrolase-type esterase" evidence="2">
    <location>
        <begin position="53"/>
        <end position="222"/>
    </location>
</feature>
<dbReference type="InterPro" id="IPR013830">
    <property type="entry name" value="SGNH_hydro"/>
</dbReference>
<evidence type="ECO:0000313" key="5">
    <source>
        <dbReference type="Proteomes" id="UP000179243"/>
    </source>
</evidence>
<proteinExistence type="predicted"/>
<dbReference type="Pfam" id="PF18962">
    <property type="entry name" value="Por_Secre_tail"/>
    <property type="match status" value="1"/>
</dbReference>
<dbReference type="InterPro" id="IPR051532">
    <property type="entry name" value="Ester_Hydrolysis_Enzymes"/>
</dbReference>
<reference evidence="4 5" key="1">
    <citation type="journal article" date="2016" name="Nat. Commun.">
        <title>Thousands of microbial genomes shed light on interconnected biogeochemical processes in an aquifer system.</title>
        <authorList>
            <person name="Anantharaman K."/>
            <person name="Brown C.T."/>
            <person name="Hug L.A."/>
            <person name="Sharon I."/>
            <person name="Castelle C.J."/>
            <person name="Probst A.J."/>
            <person name="Thomas B.C."/>
            <person name="Singh A."/>
            <person name="Wilkins M.J."/>
            <person name="Karaoz U."/>
            <person name="Brodie E.L."/>
            <person name="Williams K.H."/>
            <person name="Hubbard S.S."/>
            <person name="Banfield J.F."/>
        </authorList>
    </citation>
    <scope>NUCLEOTIDE SEQUENCE [LARGE SCALE GENOMIC DNA]</scope>
</reference>
<evidence type="ECO:0000256" key="1">
    <source>
        <dbReference type="SAM" id="MobiDB-lite"/>
    </source>
</evidence>
<dbReference type="EMBL" id="MFYX01000111">
    <property type="protein sequence ID" value="OGK02162.1"/>
    <property type="molecule type" value="Genomic_DNA"/>
</dbReference>
<dbReference type="Proteomes" id="UP000179243">
    <property type="component" value="Unassembled WGS sequence"/>
</dbReference>
<accession>A0A1F7F6G3</accession>
<evidence type="ECO:0000259" key="2">
    <source>
        <dbReference type="Pfam" id="PF13472"/>
    </source>
</evidence>
<comment type="caution">
    <text evidence="4">The sequence shown here is derived from an EMBL/GenBank/DDBJ whole genome shotgun (WGS) entry which is preliminary data.</text>
</comment>
<dbReference type="AlphaFoldDB" id="A0A1F7F6G3"/>
<feature type="region of interest" description="Disordered" evidence="1">
    <location>
        <begin position="263"/>
        <end position="285"/>
    </location>
</feature>
<name>A0A1F7F6G3_UNCRA</name>
<dbReference type="Gene3D" id="3.40.50.1110">
    <property type="entry name" value="SGNH hydrolase"/>
    <property type="match status" value="1"/>
</dbReference>
<evidence type="ECO:0000259" key="3">
    <source>
        <dbReference type="Pfam" id="PF18962"/>
    </source>
</evidence>